<dbReference type="SUPFAM" id="SSF55021">
    <property type="entry name" value="ACT-like"/>
    <property type="match status" value="1"/>
</dbReference>
<dbReference type="PROSITE" id="PS51880">
    <property type="entry name" value="TGS"/>
    <property type="match status" value="1"/>
</dbReference>
<gene>
    <name evidence="9" type="primary">spoT</name>
    <name evidence="9" type="ORF">ENI96_06430</name>
</gene>
<evidence type="ECO:0000259" key="6">
    <source>
        <dbReference type="PROSITE" id="PS51671"/>
    </source>
</evidence>
<comment type="caution">
    <text evidence="9">The sequence shown here is derived from an EMBL/GenBank/DDBJ whole genome shotgun (WGS) entry which is preliminary data.</text>
</comment>
<dbReference type="InterPro" id="IPR007685">
    <property type="entry name" value="RelA_SpoT"/>
</dbReference>
<dbReference type="EMBL" id="DRKP01000072">
    <property type="protein sequence ID" value="HEB96047.1"/>
    <property type="molecule type" value="Genomic_DNA"/>
</dbReference>
<dbReference type="PROSITE" id="PS51831">
    <property type="entry name" value="HD"/>
    <property type="match status" value="1"/>
</dbReference>
<dbReference type="GO" id="GO:0008728">
    <property type="term" value="F:GTP diphosphokinase activity"/>
    <property type="evidence" value="ECO:0007669"/>
    <property type="project" value="TreeGrafter"/>
</dbReference>
<comment type="pathway">
    <text evidence="2">Purine metabolism; ppGpp biosynthesis; ppGpp from GDP: step 1/1.</text>
</comment>
<dbReference type="InterPro" id="IPR004811">
    <property type="entry name" value="RelA/Spo_fam"/>
</dbReference>
<dbReference type="Pfam" id="PF13291">
    <property type="entry name" value="ACT_4"/>
    <property type="match status" value="1"/>
</dbReference>
<dbReference type="GO" id="GO:0042594">
    <property type="term" value="P:response to starvation"/>
    <property type="evidence" value="ECO:0007669"/>
    <property type="project" value="TreeGrafter"/>
</dbReference>
<dbReference type="NCBIfam" id="TIGR00691">
    <property type="entry name" value="spoT_relA"/>
    <property type="match status" value="1"/>
</dbReference>
<dbReference type="SUPFAM" id="SSF81301">
    <property type="entry name" value="Nucleotidyltransferase"/>
    <property type="match status" value="1"/>
</dbReference>
<dbReference type="CDD" id="cd04876">
    <property type="entry name" value="ACT_RelA-SpoT"/>
    <property type="match status" value="1"/>
</dbReference>
<dbReference type="GO" id="GO:0005886">
    <property type="term" value="C:plasma membrane"/>
    <property type="evidence" value="ECO:0007669"/>
    <property type="project" value="TreeGrafter"/>
</dbReference>
<dbReference type="SUPFAM" id="SSF81271">
    <property type="entry name" value="TGS-like"/>
    <property type="match status" value="1"/>
</dbReference>
<dbReference type="Pfam" id="PF02824">
    <property type="entry name" value="TGS"/>
    <property type="match status" value="1"/>
</dbReference>
<dbReference type="GO" id="GO:0015970">
    <property type="term" value="P:guanosine tetraphosphate biosynthetic process"/>
    <property type="evidence" value="ECO:0007669"/>
    <property type="project" value="UniProtKB-UniPathway"/>
</dbReference>
<dbReference type="GO" id="GO:0015949">
    <property type="term" value="P:nucleobase-containing small molecule interconversion"/>
    <property type="evidence" value="ECO:0007669"/>
    <property type="project" value="UniProtKB-ARBA"/>
</dbReference>
<comment type="catalytic activity">
    <reaction evidence="4">
        <text>guanosine 3',5'-bis(diphosphate) + H2O = GDP + diphosphate + H(+)</text>
        <dbReference type="Rhea" id="RHEA:14253"/>
        <dbReference type="ChEBI" id="CHEBI:15377"/>
        <dbReference type="ChEBI" id="CHEBI:15378"/>
        <dbReference type="ChEBI" id="CHEBI:33019"/>
        <dbReference type="ChEBI" id="CHEBI:58189"/>
        <dbReference type="ChEBI" id="CHEBI:77828"/>
        <dbReference type="EC" id="3.1.7.2"/>
    </reaction>
</comment>
<accession>A0A831RLF6</accession>
<protein>
    <recommendedName>
        <fullName evidence="3">guanosine-3',5'-bis(diphosphate) 3'-diphosphatase</fullName>
        <ecNumber evidence="3">3.1.7.2</ecNumber>
    </recommendedName>
</protein>
<dbReference type="CDD" id="cd05399">
    <property type="entry name" value="NT_Rel-Spo_like"/>
    <property type="match status" value="1"/>
</dbReference>
<reference evidence="9" key="1">
    <citation type="journal article" date="2020" name="mSystems">
        <title>Genome- and Community-Level Interaction Insights into Carbon Utilization and Element Cycling Functions of Hydrothermarchaeota in Hydrothermal Sediment.</title>
        <authorList>
            <person name="Zhou Z."/>
            <person name="Liu Y."/>
            <person name="Xu W."/>
            <person name="Pan J."/>
            <person name="Luo Z.H."/>
            <person name="Li M."/>
        </authorList>
    </citation>
    <scope>NUCLEOTIDE SEQUENCE [LARGE SCALE GENOMIC DNA]</scope>
    <source>
        <strain evidence="9">HyVt-443</strain>
    </source>
</reference>
<evidence type="ECO:0000259" key="7">
    <source>
        <dbReference type="PROSITE" id="PS51831"/>
    </source>
</evidence>
<evidence type="ECO:0000256" key="1">
    <source>
        <dbReference type="ARBA" id="ARBA00022801"/>
    </source>
</evidence>
<dbReference type="InterPro" id="IPR043519">
    <property type="entry name" value="NT_sf"/>
</dbReference>
<name>A0A831RLF6_9GAMM</name>
<dbReference type="SUPFAM" id="SSF109604">
    <property type="entry name" value="HD-domain/PDEase-like"/>
    <property type="match status" value="1"/>
</dbReference>
<evidence type="ECO:0000256" key="5">
    <source>
        <dbReference type="RuleBase" id="RU003847"/>
    </source>
</evidence>
<dbReference type="Pfam" id="PF13328">
    <property type="entry name" value="HD_4"/>
    <property type="match status" value="1"/>
</dbReference>
<dbReference type="Gene3D" id="3.10.20.30">
    <property type="match status" value="1"/>
</dbReference>
<organism evidence="9">
    <name type="scientific">Sedimenticola thiotaurini</name>
    <dbReference type="NCBI Taxonomy" id="1543721"/>
    <lineage>
        <taxon>Bacteria</taxon>
        <taxon>Pseudomonadati</taxon>
        <taxon>Pseudomonadota</taxon>
        <taxon>Gammaproteobacteria</taxon>
        <taxon>Chromatiales</taxon>
        <taxon>Sedimenticolaceae</taxon>
        <taxon>Sedimenticola</taxon>
    </lineage>
</organism>
<dbReference type="InterPro" id="IPR045600">
    <property type="entry name" value="RelA/SpoT_AH_RIS"/>
</dbReference>
<dbReference type="EC" id="3.1.7.2" evidence="3"/>
<sequence length="725" mass="81502">MPTAVNTSDSNAKPRFLISDLCAYLESYLNPDQIQEVYRAYLFSAEAHEGQQRMTGEPYIYHPLAVARILADIQMDHKCLMAAILHDVIEDTAVGKEQVIETFDEEIAELVDGVSKLTQIDFRSKAEAQAASLRKMLLAMTRDIRVILIKLADRLHNMRTLGVMRPEKRRRIARETLDIYAPIANRLGINSWRIELEDLGFAAYWPMRYRVLKEAVKRARGNRREVLSNIHAAIESRLREEGVRGEVEGRQKHLYSIYKKMRDKKLSFSEVVDVYAFRVVVDRIDTCYRVLGVVHNLYKPVPGRFKDYIAIPKANGYQSLHTVLFGPHGIPIEIQIRTQEMDRLAESGIAAHWLYKAGGEEGTLTDAGASEWLKNLLELQKGAGDSMEFLEHVKVDLFPDEVYVFTPRGRIMVLPKGSTVIDFAYAVHTDVGNQCVAARIDRRMVPLRTRLYSGQTVEVITSPNGNPSPAWLNFVVTGKARANIRSYLKNLQGREALELGRRLLDQALVPYGAGVDQLDQARLALLLEEFKLEGLDDLLREIGLGNRMPLLVARRLVDDMEPDQEEDGEGEGEVPAPSAPLVIKGSEGMVVKLAKCCRPIPGDDIVGTFSPGKGIVVHRQECHNIADFRKHGDRWLDVEWAREPSGDFSTEIKVEVGNKRGVLATVAAAISEMGSNIENVSMEERDGLTSTLRFVMTVSGRKHLAHIMRRLRAIPSVLRIARIVG</sequence>
<dbReference type="InterPro" id="IPR045865">
    <property type="entry name" value="ACT-like_dom_sf"/>
</dbReference>
<dbReference type="SMART" id="SM00954">
    <property type="entry name" value="RelA_SpoT"/>
    <property type="match status" value="1"/>
</dbReference>
<evidence type="ECO:0000313" key="9">
    <source>
        <dbReference type="EMBL" id="HEB96047.1"/>
    </source>
</evidence>
<dbReference type="CDD" id="cd01668">
    <property type="entry name" value="TGS_RSH"/>
    <property type="match status" value="1"/>
</dbReference>
<dbReference type="PANTHER" id="PTHR21262">
    <property type="entry name" value="GUANOSINE-3',5'-BIS DIPHOSPHATE 3'-PYROPHOSPHOHYDROLASE"/>
    <property type="match status" value="1"/>
</dbReference>
<dbReference type="InterPro" id="IPR012676">
    <property type="entry name" value="TGS-like"/>
</dbReference>
<comment type="function">
    <text evidence="5">In eubacteria ppGpp (guanosine 3'-diphosphate 5'-diphosphate) is a mediator of the stringent response that coordinates a variety of cellular activities in response to changes in nutritional abundance.</text>
</comment>
<keyword evidence="1 9" id="KW-0378">Hydrolase</keyword>
<feature type="domain" description="HD" evidence="7">
    <location>
        <begin position="59"/>
        <end position="158"/>
    </location>
</feature>
<dbReference type="SMART" id="SM00471">
    <property type="entry name" value="HDc"/>
    <property type="match status" value="1"/>
</dbReference>
<dbReference type="PANTHER" id="PTHR21262:SF36">
    <property type="entry name" value="BIFUNCTIONAL (P)PPGPP SYNTHASE_HYDROLASE SPOT"/>
    <property type="match status" value="1"/>
</dbReference>
<dbReference type="Pfam" id="PF04607">
    <property type="entry name" value="RelA_SpoT"/>
    <property type="match status" value="1"/>
</dbReference>
<dbReference type="Proteomes" id="UP000886251">
    <property type="component" value="Unassembled WGS sequence"/>
</dbReference>
<dbReference type="Pfam" id="PF19296">
    <property type="entry name" value="RelA_AH_RIS"/>
    <property type="match status" value="2"/>
</dbReference>
<dbReference type="InterPro" id="IPR003607">
    <property type="entry name" value="HD/PDEase_dom"/>
</dbReference>
<dbReference type="InterPro" id="IPR012675">
    <property type="entry name" value="Beta-grasp_dom_sf"/>
</dbReference>
<dbReference type="Gene3D" id="3.30.460.10">
    <property type="entry name" value="Beta Polymerase, domain 2"/>
    <property type="match status" value="1"/>
</dbReference>
<feature type="domain" description="TGS" evidence="8">
    <location>
        <begin position="400"/>
        <end position="461"/>
    </location>
</feature>
<dbReference type="FunFam" id="1.10.3210.10:FF:000001">
    <property type="entry name" value="GTP pyrophosphokinase RelA"/>
    <property type="match status" value="1"/>
</dbReference>
<dbReference type="InterPro" id="IPR002912">
    <property type="entry name" value="ACT_dom"/>
</dbReference>
<dbReference type="CDD" id="cd00077">
    <property type="entry name" value="HDc"/>
    <property type="match status" value="1"/>
</dbReference>
<proteinExistence type="inferred from homology"/>
<dbReference type="UniPathway" id="UPA00908">
    <property type="reaction ID" value="UER00886"/>
</dbReference>
<dbReference type="FunFam" id="3.30.460.10:FF:000001">
    <property type="entry name" value="GTP pyrophosphokinase RelA"/>
    <property type="match status" value="1"/>
</dbReference>
<evidence type="ECO:0000256" key="4">
    <source>
        <dbReference type="ARBA" id="ARBA00047968"/>
    </source>
</evidence>
<dbReference type="InterPro" id="IPR004095">
    <property type="entry name" value="TGS"/>
</dbReference>
<dbReference type="GO" id="GO:0008893">
    <property type="term" value="F:guanosine-3',5'-bis(diphosphate) 3'-diphosphatase activity"/>
    <property type="evidence" value="ECO:0007669"/>
    <property type="project" value="UniProtKB-EC"/>
</dbReference>
<comment type="similarity">
    <text evidence="5">Belongs to the relA/spoT family.</text>
</comment>
<dbReference type="InterPro" id="IPR033655">
    <property type="entry name" value="TGS_RelA/SpoT"/>
</dbReference>
<dbReference type="PROSITE" id="PS51671">
    <property type="entry name" value="ACT"/>
    <property type="match status" value="1"/>
</dbReference>
<dbReference type="NCBIfam" id="NF008303">
    <property type="entry name" value="PRK11092.1"/>
    <property type="match status" value="1"/>
</dbReference>
<evidence type="ECO:0000256" key="3">
    <source>
        <dbReference type="ARBA" id="ARBA00024387"/>
    </source>
</evidence>
<dbReference type="AlphaFoldDB" id="A0A831RLF6"/>
<dbReference type="Gene3D" id="1.10.3210.10">
    <property type="entry name" value="Hypothetical protein af1432"/>
    <property type="match status" value="1"/>
</dbReference>
<dbReference type="InterPro" id="IPR006674">
    <property type="entry name" value="HD_domain"/>
</dbReference>
<dbReference type="Gene3D" id="3.30.70.260">
    <property type="match status" value="1"/>
</dbReference>
<evidence type="ECO:0000256" key="2">
    <source>
        <dbReference type="ARBA" id="ARBA00024329"/>
    </source>
</evidence>
<dbReference type="FunFam" id="3.10.20.30:FF:000002">
    <property type="entry name" value="GTP pyrophosphokinase (RelA/SpoT)"/>
    <property type="match status" value="1"/>
</dbReference>
<feature type="domain" description="ACT" evidence="6">
    <location>
        <begin position="651"/>
        <end position="725"/>
    </location>
</feature>
<evidence type="ECO:0000259" key="8">
    <source>
        <dbReference type="PROSITE" id="PS51880"/>
    </source>
</evidence>